<organism evidence="10 11">
    <name type="scientific">Micromonospora rubida</name>
    <dbReference type="NCBI Taxonomy" id="2697657"/>
    <lineage>
        <taxon>Bacteria</taxon>
        <taxon>Bacillati</taxon>
        <taxon>Actinomycetota</taxon>
        <taxon>Actinomycetes</taxon>
        <taxon>Micromonosporales</taxon>
        <taxon>Micromonosporaceae</taxon>
        <taxon>Micromonospora</taxon>
    </lineage>
</organism>
<comment type="similarity">
    <text evidence="2">Belongs to the binding-protein-dependent transport system permease family. FecCD subfamily.</text>
</comment>
<feature type="transmembrane region" description="Helical" evidence="9">
    <location>
        <begin position="274"/>
        <end position="301"/>
    </location>
</feature>
<keyword evidence="5 9" id="KW-0812">Transmembrane</keyword>
<evidence type="ECO:0000313" key="10">
    <source>
        <dbReference type="EMBL" id="MFI0794397.1"/>
    </source>
</evidence>
<comment type="subcellular location">
    <subcellularLocation>
        <location evidence="1">Cell membrane</location>
        <topology evidence="1">Multi-pass membrane protein</topology>
    </subcellularLocation>
</comment>
<sequence>MLVNSAAGRSPPTQELALSVIDSSPTVPAPPAAPPPPPPRRGRPAARLTGLLVAFLLLAAVAAVSLAVGAKQLTPAEAWQGLWDSDSPAHVVVRQMRLPRTLLGLLAGAALGVAGAVMQAVTRNPLADPGLLGINAGASAAVATAAAFLGVTGVDGYVWFALAGAAAVTALVYAVGGGRGATPARLALAGAALNAALYSYVSAVMLLDSASLEKMRFWTVGSLASADPATVVRVLPFAAVGLVIALATARPLNALALGDDQARALGARPAATRAAVVVAVTLLCGAATAACGPLVFVGLLVPHLVRALTGPDLRWLLPACALLAPVLLLGADVAGRVLGRPGEIQVGIMTAVLGGPLFLHLVTRTRAVRS</sequence>
<evidence type="ECO:0000256" key="4">
    <source>
        <dbReference type="ARBA" id="ARBA00022475"/>
    </source>
</evidence>
<dbReference type="PANTHER" id="PTHR30472:SF1">
    <property type="entry name" value="FE(3+) DICITRATE TRANSPORT SYSTEM PERMEASE PROTEIN FECC-RELATED"/>
    <property type="match status" value="1"/>
</dbReference>
<feature type="transmembrane region" description="Helical" evidence="9">
    <location>
        <begin position="48"/>
        <end position="70"/>
    </location>
</feature>
<proteinExistence type="inferred from homology"/>
<dbReference type="EMBL" id="JBIRPU010000011">
    <property type="protein sequence ID" value="MFI0794397.1"/>
    <property type="molecule type" value="Genomic_DNA"/>
</dbReference>
<dbReference type="PANTHER" id="PTHR30472">
    <property type="entry name" value="FERRIC ENTEROBACTIN TRANSPORT SYSTEM PERMEASE PROTEIN"/>
    <property type="match status" value="1"/>
</dbReference>
<evidence type="ECO:0000256" key="9">
    <source>
        <dbReference type="SAM" id="Phobius"/>
    </source>
</evidence>
<dbReference type="Gene3D" id="1.10.3470.10">
    <property type="entry name" value="ABC transporter involved in vitamin B12 uptake, BtuC"/>
    <property type="match status" value="1"/>
</dbReference>
<accession>A0ABW7SNV2</accession>
<dbReference type="Pfam" id="PF01032">
    <property type="entry name" value="FecCD"/>
    <property type="match status" value="1"/>
</dbReference>
<keyword evidence="6 9" id="KW-1133">Transmembrane helix</keyword>
<name>A0ABW7SNV2_9ACTN</name>
<protein>
    <submittedName>
        <fullName evidence="10">FecCD family ABC transporter permease</fullName>
    </submittedName>
</protein>
<keyword evidence="4" id="KW-1003">Cell membrane</keyword>
<feature type="transmembrane region" description="Helical" evidence="9">
    <location>
        <begin position="157"/>
        <end position="175"/>
    </location>
</feature>
<keyword evidence="11" id="KW-1185">Reference proteome</keyword>
<comment type="caution">
    <text evidence="10">The sequence shown here is derived from an EMBL/GenBank/DDBJ whole genome shotgun (WGS) entry which is preliminary data.</text>
</comment>
<dbReference type="InterPro" id="IPR000522">
    <property type="entry name" value="ABC_transptr_permease_BtuC"/>
</dbReference>
<gene>
    <name evidence="10" type="ORF">ACH4OY_17195</name>
</gene>
<evidence type="ECO:0000256" key="3">
    <source>
        <dbReference type="ARBA" id="ARBA00022448"/>
    </source>
</evidence>
<dbReference type="RefSeq" id="WP_396680679.1">
    <property type="nucleotide sequence ID" value="NZ_JBIRPU010000011.1"/>
</dbReference>
<feature type="region of interest" description="Disordered" evidence="8">
    <location>
        <begin position="1"/>
        <end position="44"/>
    </location>
</feature>
<keyword evidence="7 9" id="KW-0472">Membrane</keyword>
<evidence type="ECO:0000313" key="11">
    <source>
        <dbReference type="Proteomes" id="UP001611075"/>
    </source>
</evidence>
<evidence type="ECO:0000256" key="7">
    <source>
        <dbReference type="ARBA" id="ARBA00023136"/>
    </source>
</evidence>
<feature type="compositionally biased region" description="Pro residues" evidence="8">
    <location>
        <begin position="27"/>
        <end position="39"/>
    </location>
</feature>
<feature type="transmembrane region" description="Helical" evidence="9">
    <location>
        <begin position="346"/>
        <end position="363"/>
    </location>
</feature>
<feature type="transmembrane region" description="Helical" evidence="9">
    <location>
        <begin position="101"/>
        <end position="118"/>
    </location>
</feature>
<dbReference type="Proteomes" id="UP001611075">
    <property type="component" value="Unassembled WGS sequence"/>
</dbReference>
<dbReference type="CDD" id="cd06550">
    <property type="entry name" value="TM_ABC_iron-siderophores_like"/>
    <property type="match status" value="1"/>
</dbReference>
<dbReference type="SUPFAM" id="SSF81345">
    <property type="entry name" value="ABC transporter involved in vitamin B12 uptake, BtuC"/>
    <property type="match status" value="1"/>
</dbReference>
<evidence type="ECO:0000256" key="6">
    <source>
        <dbReference type="ARBA" id="ARBA00022989"/>
    </source>
</evidence>
<feature type="transmembrane region" description="Helical" evidence="9">
    <location>
        <begin position="130"/>
        <end position="151"/>
    </location>
</feature>
<reference evidence="10 11" key="1">
    <citation type="submission" date="2024-10" db="EMBL/GenBank/DDBJ databases">
        <title>The Natural Products Discovery Center: Release of the First 8490 Sequenced Strains for Exploring Actinobacteria Biosynthetic Diversity.</title>
        <authorList>
            <person name="Kalkreuter E."/>
            <person name="Kautsar S.A."/>
            <person name="Yang D."/>
            <person name="Bader C.D."/>
            <person name="Teijaro C.N."/>
            <person name="Fluegel L."/>
            <person name="Davis C.M."/>
            <person name="Simpson J.R."/>
            <person name="Lauterbach L."/>
            <person name="Steele A.D."/>
            <person name="Gui C."/>
            <person name="Meng S."/>
            <person name="Li G."/>
            <person name="Viehrig K."/>
            <person name="Ye F."/>
            <person name="Su P."/>
            <person name="Kiefer A.F."/>
            <person name="Nichols A."/>
            <person name="Cepeda A.J."/>
            <person name="Yan W."/>
            <person name="Fan B."/>
            <person name="Jiang Y."/>
            <person name="Adhikari A."/>
            <person name="Zheng C.-J."/>
            <person name="Schuster L."/>
            <person name="Cowan T.M."/>
            <person name="Smanski M.J."/>
            <person name="Chevrette M.G."/>
            <person name="De Carvalho L.P.S."/>
            <person name="Shen B."/>
        </authorList>
    </citation>
    <scope>NUCLEOTIDE SEQUENCE [LARGE SCALE GENOMIC DNA]</scope>
    <source>
        <strain evidence="10 11">NPDC021253</strain>
    </source>
</reference>
<dbReference type="InterPro" id="IPR037294">
    <property type="entry name" value="ABC_BtuC-like"/>
</dbReference>
<keyword evidence="3" id="KW-0813">Transport</keyword>
<evidence type="ECO:0000256" key="5">
    <source>
        <dbReference type="ARBA" id="ARBA00022692"/>
    </source>
</evidence>
<evidence type="ECO:0000256" key="2">
    <source>
        <dbReference type="ARBA" id="ARBA00007935"/>
    </source>
</evidence>
<feature type="transmembrane region" description="Helical" evidence="9">
    <location>
        <begin position="313"/>
        <end position="334"/>
    </location>
</feature>
<feature type="transmembrane region" description="Helical" evidence="9">
    <location>
        <begin position="234"/>
        <end position="253"/>
    </location>
</feature>
<feature type="transmembrane region" description="Helical" evidence="9">
    <location>
        <begin position="187"/>
        <end position="207"/>
    </location>
</feature>
<evidence type="ECO:0000256" key="8">
    <source>
        <dbReference type="SAM" id="MobiDB-lite"/>
    </source>
</evidence>
<evidence type="ECO:0000256" key="1">
    <source>
        <dbReference type="ARBA" id="ARBA00004651"/>
    </source>
</evidence>